<proteinExistence type="predicted"/>
<evidence type="ECO:0000313" key="4">
    <source>
        <dbReference type="EMBL" id="CAB5140417.1"/>
    </source>
</evidence>
<dbReference type="EMBL" id="CAEZYO010000001">
    <property type="protein sequence ID" value="CAB4719883.1"/>
    <property type="molecule type" value="Genomic_DNA"/>
</dbReference>
<protein>
    <submittedName>
        <fullName evidence="2">Unannotated protein</fullName>
    </submittedName>
</protein>
<reference evidence="2" key="1">
    <citation type="submission" date="2020-05" db="EMBL/GenBank/DDBJ databases">
        <authorList>
            <person name="Chiriac C."/>
            <person name="Salcher M."/>
            <person name="Ghai R."/>
            <person name="Kavagutti S V."/>
        </authorList>
    </citation>
    <scope>NUCLEOTIDE SEQUENCE</scope>
</reference>
<gene>
    <name evidence="2" type="ORF">UFOPK2731_00038</name>
    <name evidence="3" type="ORF">UFOPK3161_00363</name>
    <name evidence="1" type="ORF">UFOPK3962_00153</name>
    <name evidence="4" type="ORF">UFOPK4427_00456</name>
</gene>
<accession>A0A6J6RD41</accession>
<organism evidence="2">
    <name type="scientific">freshwater metagenome</name>
    <dbReference type="NCBI Taxonomy" id="449393"/>
    <lineage>
        <taxon>unclassified sequences</taxon>
        <taxon>metagenomes</taxon>
        <taxon>ecological metagenomes</taxon>
    </lineage>
</organism>
<dbReference type="EMBL" id="CAFBRY010000008">
    <property type="protein sequence ID" value="CAB5140417.1"/>
    <property type="molecule type" value="Genomic_DNA"/>
</dbReference>
<name>A0A6J6RD41_9ZZZZ</name>
<sequence>MNNPRPGPDEFDDEDLIRSEFDSIVSGLSLDESAPTTYLDELEKFEDTNRFIAPNPPRQNIKQIFRSAKLAMKKWFNRGYHEDDGASV</sequence>
<evidence type="ECO:0000313" key="1">
    <source>
        <dbReference type="EMBL" id="CAB4330682.1"/>
    </source>
</evidence>
<evidence type="ECO:0000313" key="3">
    <source>
        <dbReference type="EMBL" id="CAB4818003.1"/>
    </source>
</evidence>
<dbReference type="EMBL" id="CAESAH010000002">
    <property type="protein sequence ID" value="CAB4330682.1"/>
    <property type="molecule type" value="Genomic_DNA"/>
</dbReference>
<dbReference type="EMBL" id="CAFABC010000005">
    <property type="protein sequence ID" value="CAB4818003.1"/>
    <property type="molecule type" value="Genomic_DNA"/>
</dbReference>
<evidence type="ECO:0000313" key="2">
    <source>
        <dbReference type="EMBL" id="CAB4719883.1"/>
    </source>
</evidence>
<dbReference type="AlphaFoldDB" id="A0A6J6RD41"/>